<dbReference type="GO" id="GO:0005737">
    <property type="term" value="C:cytoplasm"/>
    <property type="evidence" value="ECO:0007669"/>
    <property type="project" value="TreeGrafter"/>
</dbReference>
<dbReference type="Pfam" id="PF00149">
    <property type="entry name" value="Metallophos"/>
    <property type="match status" value="1"/>
</dbReference>
<feature type="compositionally biased region" description="Basic and acidic residues" evidence="10">
    <location>
        <begin position="1772"/>
        <end position="1782"/>
    </location>
</feature>
<keyword evidence="3 8" id="KW-0378">Hydrolase</keyword>
<feature type="region of interest" description="Disordered" evidence="10">
    <location>
        <begin position="1483"/>
        <end position="1602"/>
    </location>
</feature>
<evidence type="ECO:0000256" key="5">
    <source>
        <dbReference type="ARBA" id="ARBA00023211"/>
    </source>
</evidence>
<feature type="compositionally biased region" description="Basic and acidic residues" evidence="10">
    <location>
        <begin position="271"/>
        <end position="289"/>
    </location>
</feature>
<dbReference type="GO" id="GO:0046872">
    <property type="term" value="F:metal ion binding"/>
    <property type="evidence" value="ECO:0007669"/>
    <property type="project" value="UniProtKB-KW"/>
</dbReference>
<dbReference type="PANTHER" id="PTHR11668:SF300">
    <property type="entry name" value="SERINE_THREONINE-PROTEIN PHOSPHATASE"/>
    <property type="match status" value="1"/>
</dbReference>
<comment type="catalytic activity">
    <reaction evidence="7 8">
        <text>O-phospho-L-threonyl-[protein] + H2O = L-threonyl-[protein] + phosphate</text>
        <dbReference type="Rhea" id="RHEA:47004"/>
        <dbReference type="Rhea" id="RHEA-COMP:11060"/>
        <dbReference type="Rhea" id="RHEA-COMP:11605"/>
        <dbReference type="ChEBI" id="CHEBI:15377"/>
        <dbReference type="ChEBI" id="CHEBI:30013"/>
        <dbReference type="ChEBI" id="CHEBI:43474"/>
        <dbReference type="ChEBI" id="CHEBI:61977"/>
        <dbReference type="EC" id="3.1.3.16"/>
    </reaction>
</comment>
<dbReference type="eggNOG" id="KOG0374">
    <property type="taxonomic scope" value="Eukaryota"/>
</dbReference>
<keyword evidence="14" id="KW-1185">Reference proteome</keyword>
<dbReference type="Proteomes" id="UP000008068">
    <property type="component" value="Unassembled WGS sequence"/>
</dbReference>
<organism evidence="14">
    <name type="scientific">Caenorhabditis brenneri</name>
    <name type="common">Nematode worm</name>
    <dbReference type="NCBI Taxonomy" id="135651"/>
    <lineage>
        <taxon>Eukaryota</taxon>
        <taxon>Metazoa</taxon>
        <taxon>Ecdysozoa</taxon>
        <taxon>Nematoda</taxon>
        <taxon>Chromadorea</taxon>
        <taxon>Rhabditida</taxon>
        <taxon>Rhabditina</taxon>
        <taxon>Rhabditomorpha</taxon>
        <taxon>Rhabditoidea</taxon>
        <taxon>Rhabditidae</taxon>
        <taxon>Peloderinae</taxon>
        <taxon>Caenorhabditis</taxon>
    </lineage>
</organism>
<evidence type="ECO:0000256" key="3">
    <source>
        <dbReference type="ARBA" id="ARBA00022801"/>
    </source>
</evidence>
<dbReference type="PROSITE" id="PS00125">
    <property type="entry name" value="SER_THR_PHOSPHATASE"/>
    <property type="match status" value="1"/>
</dbReference>
<keyword evidence="9" id="KW-0175">Coiled coil</keyword>
<evidence type="ECO:0000256" key="2">
    <source>
        <dbReference type="ARBA" id="ARBA00022723"/>
    </source>
</evidence>
<feature type="region of interest" description="Disordered" evidence="10">
    <location>
        <begin position="1404"/>
        <end position="1426"/>
    </location>
</feature>
<dbReference type="PRINTS" id="PR00114">
    <property type="entry name" value="STPHPHTASE"/>
</dbReference>
<feature type="compositionally biased region" description="Acidic residues" evidence="10">
    <location>
        <begin position="1742"/>
        <end position="1764"/>
    </location>
</feature>
<gene>
    <name evidence="13" type="ORF">CAEBREN_28502</name>
</gene>
<dbReference type="OrthoDB" id="5907639at2759"/>
<feature type="compositionally biased region" description="Basic and acidic residues" evidence="10">
    <location>
        <begin position="301"/>
        <end position="348"/>
    </location>
</feature>
<feature type="compositionally biased region" description="Polar residues" evidence="10">
    <location>
        <begin position="1517"/>
        <end position="1528"/>
    </location>
</feature>
<comment type="similarity">
    <text evidence="8">Belongs to the PPP phosphatase family.</text>
</comment>
<feature type="transmembrane region" description="Helical" evidence="11">
    <location>
        <begin position="1142"/>
        <end position="1165"/>
    </location>
</feature>
<keyword evidence="4" id="KW-0904">Protein phosphatase</keyword>
<keyword evidence="11" id="KW-0472">Membrane</keyword>
<dbReference type="SUPFAM" id="SSF56300">
    <property type="entry name" value="Metallo-dependent phosphatases"/>
    <property type="match status" value="1"/>
</dbReference>
<dbReference type="InterPro" id="IPR050341">
    <property type="entry name" value="PP1_catalytic_subunit"/>
</dbReference>
<dbReference type="EC" id="3.1.3.16" evidence="8"/>
<dbReference type="InterPro" id="IPR003125">
    <property type="entry name" value="WSN"/>
</dbReference>
<evidence type="ECO:0000256" key="9">
    <source>
        <dbReference type="SAM" id="Coils"/>
    </source>
</evidence>
<dbReference type="Gene3D" id="3.60.21.10">
    <property type="match status" value="1"/>
</dbReference>
<protein>
    <recommendedName>
        <fullName evidence="8">Serine/threonine-protein phosphatase</fullName>
        <ecNumber evidence="8">3.1.3.16</ecNumber>
    </recommendedName>
</protein>
<dbReference type="Pfam" id="PF02206">
    <property type="entry name" value="WSN"/>
    <property type="match status" value="1"/>
</dbReference>
<dbReference type="GO" id="GO:0004722">
    <property type="term" value="F:protein serine/threonine phosphatase activity"/>
    <property type="evidence" value="ECO:0007669"/>
    <property type="project" value="UniProtKB-EC"/>
</dbReference>
<evidence type="ECO:0000256" key="7">
    <source>
        <dbReference type="ARBA" id="ARBA00048336"/>
    </source>
</evidence>
<dbReference type="GO" id="GO:0005634">
    <property type="term" value="C:nucleus"/>
    <property type="evidence" value="ECO:0007669"/>
    <property type="project" value="TreeGrafter"/>
</dbReference>
<dbReference type="InterPro" id="IPR029052">
    <property type="entry name" value="Metallo-depent_PP-like"/>
</dbReference>
<dbReference type="PANTHER" id="PTHR11668">
    <property type="entry name" value="SERINE/THREONINE PROTEIN PHOSPHATASE"/>
    <property type="match status" value="1"/>
</dbReference>
<feature type="compositionally biased region" description="Basic and acidic residues" evidence="10">
    <location>
        <begin position="1196"/>
        <end position="1212"/>
    </location>
</feature>
<feature type="compositionally biased region" description="Basic and acidic residues" evidence="10">
    <location>
        <begin position="1231"/>
        <end position="1259"/>
    </location>
</feature>
<evidence type="ECO:0000313" key="13">
    <source>
        <dbReference type="EMBL" id="EGT60413.1"/>
    </source>
</evidence>
<feature type="domain" description="Serine/threonine specific protein phosphatases" evidence="12">
    <location>
        <begin position="38"/>
        <end position="43"/>
    </location>
</feature>
<dbReference type="SMART" id="SM00156">
    <property type="entry name" value="PP2Ac"/>
    <property type="match status" value="1"/>
</dbReference>
<dbReference type="HOGENOM" id="CLU_238117_0_0_1"/>
<dbReference type="STRING" id="135651.G0NHE9"/>
<feature type="region of interest" description="Disordered" evidence="10">
    <location>
        <begin position="1730"/>
        <end position="1785"/>
    </location>
</feature>
<feature type="compositionally biased region" description="Basic and acidic residues" evidence="10">
    <location>
        <begin position="1730"/>
        <end position="1741"/>
    </location>
</feature>
<comment type="cofactor">
    <cofactor evidence="1">
        <name>Mn(2+)</name>
        <dbReference type="ChEBI" id="CHEBI:29035"/>
    </cofactor>
</comment>
<reference evidence="14" key="1">
    <citation type="submission" date="2011-07" db="EMBL/GenBank/DDBJ databases">
        <authorList>
            <consortium name="Caenorhabditis brenneri Sequencing and Analysis Consortium"/>
            <person name="Wilson R.K."/>
        </authorList>
    </citation>
    <scope>NUCLEOTIDE SEQUENCE [LARGE SCALE GENOMIC DNA]</scope>
    <source>
        <strain evidence="14">PB2801</strain>
    </source>
</reference>
<dbReference type="CDD" id="cd00144">
    <property type="entry name" value="MPP_PPP_family"/>
    <property type="match status" value="1"/>
</dbReference>
<feature type="region of interest" description="Disordered" evidence="10">
    <location>
        <begin position="271"/>
        <end position="358"/>
    </location>
</feature>
<dbReference type="InterPro" id="IPR006186">
    <property type="entry name" value="Ser/Thr-sp_prot-phosphatase"/>
</dbReference>
<dbReference type="InterPro" id="IPR004843">
    <property type="entry name" value="Calcineurin-like_PHP"/>
</dbReference>
<evidence type="ECO:0000256" key="6">
    <source>
        <dbReference type="ARBA" id="ARBA00047761"/>
    </source>
</evidence>
<feature type="coiled-coil region" evidence="9">
    <location>
        <begin position="1605"/>
        <end position="1656"/>
    </location>
</feature>
<evidence type="ECO:0000256" key="11">
    <source>
        <dbReference type="SAM" id="Phobius"/>
    </source>
</evidence>
<dbReference type="InParanoid" id="G0NHE9"/>
<keyword evidence="11" id="KW-1133">Transmembrane helix</keyword>
<keyword evidence="2" id="KW-0479">Metal-binding</keyword>
<evidence type="ECO:0000256" key="8">
    <source>
        <dbReference type="RuleBase" id="RU004273"/>
    </source>
</evidence>
<evidence type="ECO:0000256" key="4">
    <source>
        <dbReference type="ARBA" id="ARBA00022912"/>
    </source>
</evidence>
<proteinExistence type="inferred from homology"/>
<feature type="compositionally biased region" description="Basic residues" evidence="10">
    <location>
        <begin position="1220"/>
        <end position="1230"/>
    </location>
</feature>
<dbReference type="EMBL" id="GL379884">
    <property type="protein sequence ID" value="EGT60413.1"/>
    <property type="molecule type" value="Genomic_DNA"/>
</dbReference>
<evidence type="ECO:0000256" key="10">
    <source>
        <dbReference type="SAM" id="MobiDB-lite"/>
    </source>
</evidence>
<comment type="catalytic activity">
    <reaction evidence="6">
        <text>O-phospho-L-seryl-[protein] + H2O = L-seryl-[protein] + phosphate</text>
        <dbReference type="Rhea" id="RHEA:20629"/>
        <dbReference type="Rhea" id="RHEA-COMP:9863"/>
        <dbReference type="Rhea" id="RHEA-COMP:11604"/>
        <dbReference type="ChEBI" id="CHEBI:15377"/>
        <dbReference type="ChEBI" id="CHEBI:29999"/>
        <dbReference type="ChEBI" id="CHEBI:43474"/>
        <dbReference type="ChEBI" id="CHEBI:83421"/>
        <dbReference type="EC" id="3.1.3.16"/>
    </reaction>
</comment>
<feature type="compositionally biased region" description="Low complexity" evidence="10">
    <location>
        <begin position="1569"/>
        <end position="1578"/>
    </location>
</feature>
<feature type="region of interest" description="Disordered" evidence="10">
    <location>
        <begin position="1184"/>
        <end position="1259"/>
    </location>
</feature>
<keyword evidence="5" id="KW-0464">Manganese</keyword>
<keyword evidence="11" id="KW-0812">Transmembrane</keyword>
<feature type="compositionally biased region" description="Polar residues" evidence="10">
    <location>
        <begin position="1491"/>
        <end position="1504"/>
    </location>
</feature>
<name>G0NHE9_CAEBE</name>
<feature type="compositionally biased region" description="Low complexity" evidence="10">
    <location>
        <begin position="1184"/>
        <end position="1195"/>
    </location>
</feature>
<evidence type="ECO:0000256" key="1">
    <source>
        <dbReference type="ARBA" id="ARBA00001936"/>
    </source>
</evidence>
<evidence type="ECO:0000259" key="12">
    <source>
        <dbReference type="PROSITE" id="PS00125"/>
    </source>
</evidence>
<accession>G0NHE9</accession>
<feature type="compositionally biased region" description="Basic and acidic residues" evidence="10">
    <location>
        <begin position="1579"/>
        <end position="1592"/>
    </location>
</feature>
<evidence type="ECO:0000313" key="14">
    <source>
        <dbReference type="Proteomes" id="UP000008068"/>
    </source>
</evidence>
<sequence>MQIRMLFLGDIVDRGDDSLGCVEFIALAVQLFPEIHIVRGNHECWSTNRQAKEGEKCLLDECKEKLPTIEEATKMHYQLNSFFDCFSIAADIAHRIFCVHGFISPSMTVAGLNACKKPFGPKDLKRNHIINLAMWNDLLSAINVTNRPQKPMVKPNKPRGVGELVNEPATLEWLKKNGFQAIIRAHEYLPLGIESFFGGLCLGLFSSQHYQGKNNVVSMVYLRKDFKIELILLKEKDGLHERILADDCLTVYSNYEELKMAERSMNAAVWDRKGDAKKGGDAKKKETAPKKSKSASNENAIPKKDTASKEKSVTKQEDDLEGKTVKEEKADSKKKDASKKVSEKKDTEPSTSRTSISSGLVSSSVSNIALVATIMCLLFGSCNAVPIPQPTQSNALSVFAKNSSILARYVNGIFLGQSISKGNLDKTQLVKELFYLGPDTTLDSLAESKVTELTSQLDSIQKVIDEKCTEDNGCGIPSAMLSTMKTVVGYQEHFQASNAAEEALKGVEMDSLNQFSNILTDIDKQISKMARLSFGNEISKINVNSTEKELNAVKDVSKTLSKHLDLLKTVPSLVDKIEKSVWSGLKTKLSLFSPIKGIAQKLNDQTASTDSLKAWIASATQSYSTMVSSINDAASQSIVEKLDVLLTLDTSATIDKKLTAGLLNGFDDFKSAITIDQNAWLKIFINSGEDLNATSSMLSSLEPLSKQLAPFSSAFEKTKSSGGHHLLNLKHLTGSLGVMGKLETSIKSYENCLYLLETNHPFNVDVNAAINWIGNRPTDLITAFRDSIQKLIEDHVTPLKGLHDFANEISPNSDKLQNDALIKKIAKDYKNFESEWSKVHKHQSKELSKWLKSGKVVEVTSSTKEWIDTSKFNTVMECFRKSVAFEDIEESTSVAKNIALLKSGNDDIKFAAELVKSTDSLIEEWNKLKPLLSSKSKREANAKQVDIKKASKDLGDISSITLKLNGMLKMENDLNTLIGGKQAIESAIGEVHDQKEQDRLKKMWTPENLAALQKNLATAKAVSDVATKNEITETMTDFKSPFEKASEVQGCSIDIKRLASSLKGMIKDQTVAASLESSKNLDLQFVKYDQTRVGGVITGLQTYFDSVFGSKSDRMRKKGICEDGDSSCSTVAPPYTLLSLEIWVWCVIVAGCVLLAIGITVFCLWKKYGCAFCSKCCKRKTQGAKSKTSTSGTKISGEKTPKTDQKNEDGAKSQETGQPKGKKEKPKGSKKKDEERKLLEKEKVAKEEKEKRNKEADRQERVTVPKLYEQFDETGQKLIGYLDYPVIAPAGKKSKKEDKKKKLGELKEETKNRIIAFLKKSGCTEGQIVFYFSKLDNRYYVLERMTTPTQPAKQLKLHLPTPDQFYKERLHREDSSIPPNEPINFAGPPVYCTAFITPAEYAPSTKTMQTARDASERKTGGQEETEDSEFRFVFLEVKEVIEIKEVVEDEIEEAVKEIGYFQKLLGMLSNVFQIPCPKCGNDESDIEAGGDSQNQSESMVSASERSVAGGPDETESDNNSGISSAGSDSDNESVHQNGSGFSGDESCDDDDESQRLLSGGENDTNEQISASGSISKTSTRSDSDTDSVHCDGYEPYQPETDYLSSDALSQALKDLNDRQKRLMENERYAFMFNENQKFLERRMMEKQENNEEEMLKYNISTLNYIWIFLCIQSKPVKEKWKPPINGYLWLEEGLLSRERKLNNNETAFDENGLFRNEYAASGKRMEELLREKSDHGDNKDFEDIDEDSDSEDSDSESTADEAEETGPLMSRCSEDRECRELHSTTGSTESFLQNFVFKLK</sequence>